<organism evidence="2 3">
    <name type="scientific">Cloeon dipterum</name>
    <dbReference type="NCBI Taxonomy" id="197152"/>
    <lineage>
        <taxon>Eukaryota</taxon>
        <taxon>Metazoa</taxon>
        <taxon>Ecdysozoa</taxon>
        <taxon>Arthropoda</taxon>
        <taxon>Hexapoda</taxon>
        <taxon>Insecta</taxon>
        <taxon>Pterygota</taxon>
        <taxon>Palaeoptera</taxon>
        <taxon>Ephemeroptera</taxon>
        <taxon>Pisciforma</taxon>
        <taxon>Baetidae</taxon>
        <taxon>Cloeon</taxon>
    </lineage>
</organism>
<feature type="chain" id="PRO_5035751948" description="Secreted protein" evidence="1">
    <location>
        <begin position="29"/>
        <end position="95"/>
    </location>
</feature>
<dbReference type="Proteomes" id="UP000494165">
    <property type="component" value="Unassembled WGS sequence"/>
</dbReference>
<evidence type="ECO:0000313" key="3">
    <source>
        <dbReference type="Proteomes" id="UP000494165"/>
    </source>
</evidence>
<keyword evidence="1" id="KW-0732">Signal</keyword>
<accession>A0A8S1C5M8</accession>
<proteinExistence type="predicted"/>
<gene>
    <name evidence="2" type="ORF">CLODIP_2_CD09206</name>
</gene>
<sequence length="95" mass="10528">MRGTDSRNPPPLCCQLLLLAFLSRPSSFVGGLCVRRKKNSGPHHLLAQVKLIFSRIVQKQEINIAHSGNCLVVCVVIEMWVAHFVPAVLKRARVG</sequence>
<evidence type="ECO:0000313" key="2">
    <source>
        <dbReference type="EMBL" id="CAB3364432.1"/>
    </source>
</evidence>
<feature type="signal peptide" evidence="1">
    <location>
        <begin position="1"/>
        <end position="28"/>
    </location>
</feature>
<comment type="caution">
    <text evidence="2">The sequence shown here is derived from an EMBL/GenBank/DDBJ whole genome shotgun (WGS) entry which is preliminary data.</text>
</comment>
<keyword evidence="3" id="KW-1185">Reference proteome</keyword>
<dbReference type="AlphaFoldDB" id="A0A8S1C5M8"/>
<reference evidence="2 3" key="1">
    <citation type="submission" date="2020-04" db="EMBL/GenBank/DDBJ databases">
        <authorList>
            <person name="Alioto T."/>
            <person name="Alioto T."/>
            <person name="Gomez Garrido J."/>
        </authorList>
    </citation>
    <scope>NUCLEOTIDE SEQUENCE [LARGE SCALE GENOMIC DNA]</scope>
</reference>
<evidence type="ECO:0008006" key="4">
    <source>
        <dbReference type="Google" id="ProtNLM"/>
    </source>
</evidence>
<evidence type="ECO:0000256" key="1">
    <source>
        <dbReference type="SAM" id="SignalP"/>
    </source>
</evidence>
<dbReference type="EMBL" id="CADEPI010000016">
    <property type="protein sequence ID" value="CAB3364432.1"/>
    <property type="molecule type" value="Genomic_DNA"/>
</dbReference>
<protein>
    <recommendedName>
        <fullName evidence="4">Secreted protein</fullName>
    </recommendedName>
</protein>
<name>A0A8S1C5M8_9INSE</name>